<dbReference type="AlphaFoldDB" id="W9R4V3"/>
<organism evidence="3 4">
    <name type="scientific">Morus notabilis</name>
    <dbReference type="NCBI Taxonomy" id="981085"/>
    <lineage>
        <taxon>Eukaryota</taxon>
        <taxon>Viridiplantae</taxon>
        <taxon>Streptophyta</taxon>
        <taxon>Embryophyta</taxon>
        <taxon>Tracheophyta</taxon>
        <taxon>Spermatophyta</taxon>
        <taxon>Magnoliopsida</taxon>
        <taxon>eudicotyledons</taxon>
        <taxon>Gunneridae</taxon>
        <taxon>Pentapetalae</taxon>
        <taxon>rosids</taxon>
        <taxon>fabids</taxon>
        <taxon>Rosales</taxon>
        <taxon>Moraceae</taxon>
        <taxon>Moreae</taxon>
        <taxon>Morus</taxon>
    </lineage>
</organism>
<reference evidence="4" key="1">
    <citation type="submission" date="2013-01" db="EMBL/GenBank/DDBJ databases">
        <title>Draft Genome Sequence of a Mulberry Tree, Morus notabilis C.K. Schneid.</title>
        <authorList>
            <person name="He N."/>
            <person name="Zhao S."/>
        </authorList>
    </citation>
    <scope>NUCLEOTIDE SEQUENCE</scope>
</reference>
<dbReference type="Pfam" id="PF09133">
    <property type="entry name" value="SANTA"/>
    <property type="match status" value="1"/>
</dbReference>
<dbReference type="PANTHER" id="PTHR35311:SF1">
    <property type="entry name" value="PROTEIN EMBRYO DEFECTIVE 1674"/>
    <property type="match status" value="1"/>
</dbReference>
<dbReference type="InterPro" id="IPR015216">
    <property type="entry name" value="SANTA"/>
</dbReference>
<sequence length="163" mass="18212">MTISIDGSLNMSRTHQNGFPYEVCVQFLHGFPYNWEEHADLDVSKGTCAAAKSNILLAKSENNSLPSLNDLPVSAVRDYLLSTLGHSDDDLLIQNIYNDMPGTSRNETSESSGVSMDSKPKRKRSASKPKRKRSVKEESWARYIPTAQDRSVGVCTRSMSRRK</sequence>
<keyword evidence="4" id="KW-1185">Reference proteome</keyword>
<evidence type="ECO:0000259" key="2">
    <source>
        <dbReference type="Pfam" id="PF09133"/>
    </source>
</evidence>
<name>W9R4V3_9ROSA</name>
<accession>W9R4V3</accession>
<feature type="compositionally biased region" description="Basic residues" evidence="1">
    <location>
        <begin position="120"/>
        <end position="134"/>
    </location>
</feature>
<dbReference type="InterPro" id="IPR053090">
    <property type="entry name" value="Centromere_KNL-2_homolog"/>
</dbReference>
<dbReference type="EMBL" id="KE344580">
    <property type="protein sequence ID" value="EXB68683.1"/>
    <property type="molecule type" value="Genomic_DNA"/>
</dbReference>
<dbReference type="PANTHER" id="PTHR35311">
    <property type="entry name" value="KINETOCHORE-ASSOCIATED PROTEIN KNL-2 HOMOLOG"/>
    <property type="match status" value="1"/>
</dbReference>
<evidence type="ECO:0000256" key="1">
    <source>
        <dbReference type="SAM" id="MobiDB-lite"/>
    </source>
</evidence>
<proteinExistence type="predicted"/>
<protein>
    <recommendedName>
        <fullName evidence="2">SANTA domain-containing protein</fullName>
    </recommendedName>
</protein>
<feature type="region of interest" description="Disordered" evidence="1">
    <location>
        <begin position="97"/>
        <end position="139"/>
    </location>
</feature>
<gene>
    <name evidence="3" type="ORF">L484_024698</name>
</gene>
<feature type="domain" description="SANTA" evidence="2">
    <location>
        <begin position="2"/>
        <end position="37"/>
    </location>
</feature>
<feature type="compositionally biased region" description="Polar residues" evidence="1">
    <location>
        <begin position="97"/>
        <end position="115"/>
    </location>
</feature>
<evidence type="ECO:0000313" key="3">
    <source>
        <dbReference type="EMBL" id="EXB68683.1"/>
    </source>
</evidence>
<dbReference type="Proteomes" id="UP000030645">
    <property type="component" value="Unassembled WGS sequence"/>
</dbReference>
<evidence type="ECO:0000313" key="4">
    <source>
        <dbReference type="Proteomes" id="UP000030645"/>
    </source>
</evidence>